<gene>
    <name evidence="2 4" type="primary">Psmd3</name>
    <name evidence="2" type="ORF">rCG_33694</name>
</gene>
<dbReference type="EMBL" id="CH473948">
    <property type="protein sequence ID" value="EDM05940.1"/>
    <property type="molecule type" value="Genomic_DNA"/>
</dbReference>
<feature type="compositionally biased region" description="Basic and acidic residues" evidence="1">
    <location>
        <begin position="1"/>
        <end position="16"/>
    </location>
</feature>
<evidence type="ECO:0000256" key="1">
    <source>
        <dbReference type="SAM" id="MobiDB-lite"/>
    </source>
</evidence>
<reference evidence="2 3" key="1">
    <citation type="submission" date="2005-07" db="EMBL/GenBank/DDBJ databases">
        <authorList>
            <person name="Mural R.J."/>
            <person name="Li P.W."/>
            <person name="Adams M.D."/>
            <person name="Amanatides P.G."/>
            <person name="Baden-Tillson H."/>
            <person name="Barnstead M."/>
            <person name="Chin S.H."/>
            <person name="Dew I."/>
            <person name="Evans C.A."/>
            <person name="Ferriera S."/>
            <person name="Flanigan M."/>
            <person name="Fosler C."/>
            <person name="Glodek A."/>
            <person name="Gu Z."/>
            <person name="Holt R.A."/>
            <person name="Jennings D."/>
            <person name="Kraft C.L."/>
            <person name="Lu F."/>
            <person name="Nguyen T."/>
            <person name="Nusskern D.R."/>
            <person name="Pfannkoch C.M."/>
            <person name="Sitter C."/>
            <person name="Sutton G.G."/>
            <person name="Venter J.C."/>
            <person name="Wang Z."/>
            <person name="Woodage T."/>
            <person name="Zheng X.H."/>
            <person name="Zhong F."/>
        </authorList>
    </citation>
    <scope>NUCLEOTIDE SEQUENCE [LARGE SCALE GENOMIC DNA]</scope>
    <source>
        <strain>BN</strain>
        <strain evidence="3">Sprague-Dawley</strain>
    </source>
</reference>
<evidence type="ECO:0000313" key="4">
    <source>
        <dbReference type="RGD" id="1311470"/>
    </source>
</evidence>
<organism evidence="2 3">
    <name type="scientific">Rattus norvegicus</name>
    <name type="common">Rat</name>
    <dbReference type="NCBI Taxonomy" id="10116"/>
    <lineage>
        <taxon>Eukaryota</taxon>
        <taxon>Metazoa</taxon>
        <taxon>Chordata</taxon>
        <taxon>Craniata</taxon>
        <taxon>Vertebrata</taxon>
        <taxon>Euteleostomi</taxon>
        <taxon>Mammalia</taxon>
        <taxon>Eutheria</taxon>
        <taxon>Euarchontoglires</taxon>
        <taxon>Glires</taxon>
        <taxon>Rodentia</taxon>
        <taxon>Myomorpha</taxon>
        <taxon>Muroidea</taxon>
        <taxon>Muridae</taxon>
        <taxon>Murinae</taxon>
        <taxon>Rattus</taxon>
    </lineage>
</organism>
<dbReference type="AGR" id="RGD:1311470"/>
<evidence type="ECO:0000313" key="3">
    <source>
        <dbReference type="Proteomes" id="UP000234681"/>
    </source>
</evidence>
<protein>
    <submittedName>
        <fullName evidence="2">Proteasome (Prosome, macropain) 26S subunit, non-ATPase, 3, isoform CRA_a</fullName>
    </submittedName>
</protein>
<name>A6HIT5_RAT</name>
<sequence>MKQEGSARRRGADKAKPPPGGEQEPWLSTSASPSAWTSTTCPSRPCAFPPNPTTRTWSLQRNGVSGSSRTWSLPRRWRRMTTTASLEPGPGEGWAEWRLAFCLFPQRSPARETVLRFPHTAHRLHMCRGQGCWEPTVPFLLPCLSVAGDSTLWAGERVAASWRQSPASWWCRQQEGTDRTMD</sequence>
<accession>A6HIT5</accession>
<keyword evidence="2" id="KW-0647">Proteasome</keyword>
<dbReference type="Proteomes" id="UP000234681">
    <property type="component" value="Chromosome 10"/>
</dbReference>
<evidence type="ECO:0000313" key="2">
    <source>
        <dbReference type="EMBL" id="EDM05940.1"/>
    </source>
</evidence>
<dbReference type="GO" id="GO:0000502">
    <property type="term" value="C:proteasome complex"/>
    <property type="evidence" value="ECO:0007669"/>
    <property type="project" value="UniProtKB-KW"/>
</dbReference>
<dbReference type="AlphaFoldDB" id="A6HIT5"/>
<feature type="compositionally biased region" description="Polar residues" evidence="1">
    <location>
        <begin position="53"/>
        <end position="67"/>
    </location>
</feature>
<proteinExistence type="predicted"/>
<feature type="compositionally biased region" description="Low complexity" evidence="1">
    <location>
        <begin position="28"/>
        <end position="43"/>
    </location>
</feature>
<feature type="region of interest" description="Disordered" evidence="1">
    <location>
        <begin position="1"/>
        <end position="67"/>
    </location>
</feature>
<dbReference type="RGD" id="1311470">
    <property type="gene designation" value="Psmd3"/>
</dbReference>